<accession>A0A4Z2I5Y4</accession>
<feature type="compositionally biased region" description="Low complexity" evidence="1">
    <location>
        <begin position="8"/>
        <end position="22"/>
    </location>
</feature>
<keyword evidence="3" id="KW-1185">Reference proteome</keyword>
<dbReference type="Proteomes" id="UP000314294">
    <property type="component" value="Unassembled WGS sequence"/>
</dbReference>
<evidence type="ECO:0000313" key="3">
    <source>
        <dbReference type="Proteomes" id="UP000314294"/>
    </source>
</evidence>
<dbReference type="AlphaFoldDB" id="A0A4Z2I5Y4"/>
<reference evidence="2 3" key="1">
    <citation type="submission" date="2019-03" db="EMBL/GenBank/DDBJ databases">
        <title>First draft genome of Liparis tanakae, snailfish: a comprehensive survey of snailfish specific genes.</title>
        <authorList>
            <person name="Kim W."/>
            <person name="Song I."/>
            <person name="Jeong J.-H."/>
            <person name="Kim D."/>
            <person name="Kim S."/>
            <person name="Ryu S."/>
            <person name="Song J.Y."/>
            <person name="Lee S.K."/>
        </authorList>
    </citation>
    <scope>NUCLEOTIDE SEQUENCE [LARGE SCALE GENOMIC DNA]</scope>
    <source>
        <tissue evidence="2">Muscle</tissue>
    </source>
</reference>
<evidence type="ECO:0000256" key="1">
    <source>
        <dbReference type="SAM" id="MobiDB-lite"/>
    </source>
</evidence>
<sequence>MGRSSRTAELAAEDSQSSSSASLQLLCSSFLEPIRNQYIVLRSGCRVKPTGQLQRTPVTESWHVLSQPPLFTAQRTRIPMGKHLIPSTSNLKLQRLQQPY</sequence>
<protein>
    <submittedName>
        <fullName evidence="2">Uncharacterized protein</fullName>
    </submittedName>
</protein>
<comment type="caution">
    <text evidence="2">The sequence shown here is derived from an EMBL/GenBank/DDBJ whole genome shotgun (WGS) entry which is preliminary data.</text>
</comment>
<name>A0A4Z2I5Y4_9TELE</name>
<evidence type="ECO:0000313" key="2">
    <source>
        <dbReference type="EMBL" id="TNN73171.1"/>
    </source>
</evidence>
<proteinExistence type="predicted"/>
<organism evidence="2 3">
    <name type="scientific">Liparis tanakae</name>
    <name type="common">Tanaka's snailfish</name>
    <dbReference type="NCBI Taxonomy" id="230148"/>
    <lineage>
        <taxon>Eukaryota</taxon>
        <taxon>Metazoa</taxon>
        <taxon>Chordata</taxon>
        <taxon>Craniata</taxon>
        <taxon>Vertebrata</taxon>
        <taxon>Euteleostomi</taxon>
        <taxon>Actinopterygii</taxon>
        <taxon>Neopterygii</taxon>
        <taxon>Teleostei</taxon>
        <taxon>Neoteleostei</taxon>
        <taxon>Acanthomorphata</taxon>
        <taxon>Eupercaria</taxon>
        <taxon>Perciformes</taxon>
        <taxon>Cottioidei</taxon>
        <taxon>Cottales</taxon>
        <taxon>Liparidae</taxon>
        <taxon>Liparis</taxon>
    </lineage>
</organism>
<gene>
    <name evidence="2" type="ORF">EYF80_016657</name>
</gene>
<dbReference type="EMBL" id="SRLO01000128">
    <property type="protein sequence ID" value="TNN73171.1"/>
    <property type="molecule type" value="Genomic_DNA"/>
</dbReference>
<feature type="region of interest" description="Disordered" evidence="1">
    <location>
        <begin position="1"/>
        <end position="22"/>
    </location>
</feature>